<dbReference type="KEGG" id="nnv:QNH39_11765"/>
<proteinExistence type="predicted"/>
<dbReference type="AlphaFoldDB" id="A0AA95SJ70"/>
<dbReference type="EMBL" id="CP126114">
    <property type="protein sequence ID" value="WHY88466.1"/>
    <property type="molecule type" value="Genomic_DNA"/>
</dbReference>
<evidence type="ECO:0000313" key="1">
    <source>
        <dbReference type="EMBL" id="WHY88466.1"/>
    </source>
</evidence>
<keyword evidence="2" id="KW-1185">Reference proteome</keyword>
<gene>
    <name evidence="1" type="ORF">QNH39_11765</name>
</gene>
<dbReference type="RefSeq" id="WP_066086406.1">
    <property type="nucleotide sequence ID" value="NZ_CP126114.1"/>
</dbReference>
<accession>A0AA95SJ70</accession>
<dbReference type="Proteomes" id="UP001178288">
    <property type="component" value="Chromosome"/>
</dbReference>
<protein>
    <submittedName>
        <fullName evidence="1">Uncharacterized protein</fullName>
    </submittedName>
</protein>
<name>A0AA95SJ70_9BACI</name>
<reference evidence="1" key="1">
    <citation type="submission" date="2023-05" db="EMBL/GenBank/DDBJ databases">
        <title>Comparative genomics of Bacillaceae isolates and their secondary metabolite potential.</title>
        <authorList>
            <person name="Song L."/>
            <person name="Nielsen L.J."/>
            <person name="Mohite O."/>
            <person name="Xu X."/>
            <person name="Weber T."/>
            <person name="Kovacs A.T."/>
        </authorList>
    </citation>
    <scope>NUCLEOTIDE SEQUENCE</scope>
    <source>
        <strain evidence="1">XLM17</strain>
    </source>
</reference>
<evidence type="ECO:0000313" key="2">
    <source>
        <dbReference type="Proteomes" id="UP001178288"/>
    </source>
</evidence>
<organism evidence="1 2">
    <name type="scientific">Neobacillus novalis</name>
    <dbReference type="NCBI Taxonomy" id="220687"/>
    <lineage>
        <taxon>Bacteria</taxon>
        <taxon>Bacillati</taxon>
        <taxon>Bacillota</taxon>
        <taxon>Bacilli</taxon>
        <taxon>Bacillales</taxon>
        <taxon>Bacillaceae</taxon>
        <taxon>Neobacillus</taxon>
    </lineage>
</organism>
<sequence>MGRVVRFNKEDFNLKLTGVLSLFALKWQLKIPYTAIKSIYIDEFEPPMWMLRMPGTTIAPLNIYEGSFKFGDEWYFLSYEHKVPLIHLELEGFGKYKYVIFELENPRAVLIELRKRIRELDE</sequence>